<organism evidence="2 3">
    <name type="scientific">Reticulomyxa filosa</name>
    <dbReference type="NCBI Taxonomy" id="46433"/>
    <lineage>
        <taxon>Eukaryota</taxon>
        <taxon>Sar</taxon>
        <taxon>Rhizaria</taxon>
        <taxon>Retaria</taxon>
        <taxon>Foraminifera</taxon>
        <taxon>Monothalamids</taxon>
        <taxon>Reticulomyxidae</taxon>
        <taxon>Reticulomyxa</taxon>
    </lineage>
</organism>
<gene>
    <name evidence="2" type="ORF">RFI_14052</name>
</gene>
<dbReference type="AlphaFoldDB" id="X6NBI3"/>
<sequence length="147" mass="17383">MSFEQTSREGENGNEKDDSLVDVAELLCLPSLSEENKRKILQVFEKLKQSKVVLVSIEEHDKKKELEKKMEEIKEKESDCNEWIKTLKQNSEKTKKEINKMMDEMIANVNKRRNILINRVDIILSEKIQQRSPHIRFLQDSFQTFSN</sequence>
<accession>X6NBI3</accession>
<comment type="caution">
    <text evidence="2">The sequence shown here is derived from an EMBL/GenBank/DDBJ whole genome shotgun (WGS) entry which is preliminary data.</text>
</comment>
<dbReference type="Proteomes" id="UP000023152">
    <property type="component" value="Unassembled WGS sequence"/>
</dbReference>
<reference evidence="2 3" key="1">
    <citation type="journal article" date="2013" name="Curr. Biol.">
        <title>The Genome of the Foraminiferan Reticulomyxa filosa.</title>
        <authorList>
            <person name="Glockner G."/>
            <person name="Hulsmann N."/>
            <person name="Schleicher M."/>
            <person name="Noegel A.A."/>
            <person name="Eichinger L."/>
            <person name="Gallinger C."/>
            <person name="Pawlowski J."/>
            <person name="Sierra R."/>
            <person name="Euteneuer U."/>
            <person name="Pillet L."/>
            <person name="Moustafa A."/>
            <person name="Platzer M."/>
            <person name="Groth M."/>
            <person name="Szafranski K."/>
            <person name="Schliwa M."/>
        </authorList>
    </citation>
    <scope>NUCLEOTIDE SEQUENCE [LARGE SCALE GENOMIC DNA]</scope>
</reference>
<protein>
    <submittedName>
        <fullName evidence="2">Uncharacterized protein</fullName>
    </submittedName>
</protein>
<evidence type="ECO:0000313" key="2">
    <source>
        <dbReference type="EMBL" id="ETO23134.1"/>
    </source>
</evidence>
<keyword evidence="1" id="KW-0175">Coiled coil</keyword>
<name>X6NBI3_RETFI</name>
<evidence type="ECO:0000256" key="1">
    <source>
        <dbReference type="SAM" id="Coils"/>
    </source>
</evidence>
<proteinExistence type="predicted"/>
<evidence type="ECO:0000313" key="3">
    <source>
        <dbReference type="Proteomes" id="UP000023152"/>
    </source>
</evidence>
<dbReference type="EMBL" id="ASPP01010181">
    <property type="protein sequence ID" value="ETO23134.1"/>
    <property type="molecule type" value="Genomic_DNA"/>
</dbReference>
<keyword evidence="3" id="KW-1185">Reference proteome</keyword>
<feature type="non-terminal residue" evidence="2">
    <location>
        <position position="147"/>
    </location>
</feature>
<feature type="coiled-coil region" evidence="1">
    <location>
        <begin position="56"/>
        <end position="108"/>
    </location>
</feature>